<name>A0A423SC45_PENVA</name>
<dbReference type="GO" id="GO:0070847">
    <property type="term" value="C:core mediator complex"/>
    <property type="evidence" value="ECO:0007669"/>
    <property type="project" value="TreeGrafter"/>
</dbReference>
<dbReference type="Gene3D" id="2.40.320.10">
    <property type="entry name" value="Hypothetical Protein Pfu-838710-001"/>
    <property type="match status" value="1"/>
</dbReference>
<dbReference type="OrthoDB" id="10018982at2759"/>
<dbReference type="EMBL" id="QCYY01003988">
    <property type="protein sequence ID" value="ROT61792.1"/>
    <property type="molecule type" value="Genomic_DNA"/>
</dbReference>
<evidence type="ECO:0000313" key="9">
    <source>
        <dbReference type="Proteomes" id="UP000283509"/>
    </source>
</evidence>
<dbReference type="GO" id="GO:0006369">
    <property type="term" value="P:termination of RNA polymerase II transcription"/>
    <property type="evidence" value="ECO:0007669"/>
    <property type="project" value="TreeGrafter"/>
</dbReference>
<dbReference type="GO" id="GO:0003712">
    <property type="term" value="F:transcription coregulator activity"/>
    <property type="evidence" value="ECO:0007669"/>
    <property type="project" value="InterPro"/>
</dbReference>
<keyword evidence="4 6" id="KW-0804">Transcription</keyword>
<dbReference type="PANTHER" id="PTHR13321:SF2">
    <property type="entry name" value="MEDIATOR OF RNA POLYMERASE II TRANSCRIPTION SUBUNIT 18"/>
    <property type="match status" value="1"/>
</dbReference>
<comment type="caution">
    <text evidence="8">The sequence shown here is derived from an EMBL/GenBank/DDBJ whole genome shotgun (WGS) entry which is preliminary data.</text>
</comment>
<dbReference type="GO" id="GO:0006357">
    <property type="term" value="P:regulation of transcription by RNA polymerase II"/>
    <property type="evidence" value="ECO:0007669"/>
    <property type="project" value="InterPro"/>
</dbReference>
<comment type="similarity">
    <text evidence="2 6">Belongs to the Mediator complex subunit 18 family.</text>
</comment>
<sequence length="280" mass="30982">MVRGGPAPGPPRRPMPSCRSSLGRRGTQGTSLGLEVGAADKKKEEAQRFHASATTQILFLTMALTVPNAMDTIDSAQKNAIVHDQEFLLQGSVLDASLLVVIDRLRGLCDNADIQPETFHDHEIVFLLKDFSAAPTPGPTSQGVMLRVRRAVDHPELPYQLRYVGFPEIGTSALLRNCLDVAVSSNVCEFLQELGAKIDHEFITKGYVMKKGRIKVTIFKMYKMGSGITKDNLEPLTMSHLVELSVLTTKTDKSVADDLRNLADQLRPLVQLERVDYRRL</sequence>
<accession>A0A423SC45</accession>
<evidence type="ECO:0000256" key="2">
    <source>
        <dbReference type="ARBA" id="ARBA00009814"/>
    </source>
</evidence>
<evidence type="ECO:0000256" key="5">
    <source>
        <dbReference type="ARBA" id="ARBA00023242"/>
    </source>
</evidence>
<reference evidence="8 9" key="1">
    <citation type="submission" date="2018-04" db="EMBL/GenBank/DDBJ databases">
        <authorList>
            <person name="Zhang X."/>
            <person name="Yuan J."/>
            <person name="Li F."/>
            <person name="Xiang J."/>
        </authorList>
    </citation>
    <scope>NUCLEOTIDE SEQUENCE [LARGE SCALE GENOMIC DNA]</scope>
    <source>
        <tissue evidence="8">Muscle</tissue>
    </source>
</reference>
<dbReference type="STRING" id="6689.A0A423SC45"/>
<comment type="function">
    <text evidence="6">Component of the Mediator complex, a coactivator involved in the regulated transcription of nearly all RNA polymerase II-dependent genes. Mediator functions as a bridge to convey information from gene-specific regulatory proteins to the basal RNA polymerase II transcription machinery. Mediator is recruited to promoters by direct interactions with regulatory proteins and serves as a scaffold for the assembly of a functional preinitiation complex with RNA polymerase II and the general transcription factors.</text>
</comment>
<dbReference type="Proteomes" id="UP000283509">
    <property type="component" value="Unassembled WGS sequence"/>
</dbReference>
<evidence type="ECO:0000256" key="6">
    <source>
        <dbReference type="RuleBase" id="RU364150"/>
    </source>
</evidence>
<evidence type="ECO:0000313" key="8">
    <source>
        <dbReference type="EMBL" id="ROT61792.1"/>
    </source>
</evidence>
<gene>
    <name evidence="6" type="primary">MED18</name>
    <name evidence="8" type="ORF">C7M84_020389</name>
</gene>
<evidence type="ECO:0000256" key="3">
    <source>
        <dbReference type="ARBA" id="ARBA00023015"/>
    </source>
</evidence>
<proteinExistence type="inferred from homology"/>
<dbReference type="InterPro" id="IPR019095">
    <property type="entry name" value="Mediator_Med18"/>
</dbReference>
<evidence type="ECO:0000256" key="4">
    <source>
        <dbReference type="ARBA" id="ARBA00023163"/>
    </source>
</evidence>
<feature type="region of interest" description="Disordered" evidence="7">
    <location>
        <begin position="1"/>
        <end position="33"/>
    </location>
</feature>
<organism evidence="8 9">
    <name type="scientific">Penaeus vannamei</name>
    <name type="common">Whiteleg shrimp</name>
    <name type="synonym">Litopenaeus vannamei</name>
    <dbReference type="NCBI Taxonomy" id="6689"/>
    <lineage>
        <taxon>Eukaryota</taxon>
        <taxon>Metazoa</taxon>
        <taxon>Ecdysozoa</taxon>
        <taxon>Arthropoda</taxon>
        <taxon>Crustacea</taxon>
        <taxon>Multicrustacea</taxon>
        <taxon>Malacostraca</taxon>
        <taxon>Eumalacostraca</taxon>
        <taxon>Eucarida</taxon>
        <taxon>Decapoda</taxon>
        <taxon>Dendrobranchiata</taxon>
        <taxon>Penaeoidea</taxon>
        <taxon>Penaeidae</taxon>
        <taxon>Penaeus</taxon>
    </lineage>
</organism>
<dbReference type="GO" id="GO:0016592">
    <property type="term" value="C:mediator complex"/>
    <property type="evidence" value="ECO:0007669"/>
    <property type="project" value="InterPro"/>
</dbReference>
<protein>
    <recommendedName>
        <fullName evidence="6">Mediator of RNA polymerase II transcription subunit 18</fullName>
    </recommendedName>
    <alternativeName>
        <fullName evidence="6">Mediator complex subunit 18</fullName>
    </alternativeName>
</protein>
<evidence type="ECO:0000256" key="7">
    <source>
        <dbReference type="SAM" id="MobiDB-lite"/>
    </source>
</evidence>
<keyword evidence="6" id="KW-0010">Activator</keyword>
<keyword evidence="3 6" id="KW-0805">Transcription regulation</keyword>
<dbReference type="AlphaFoldDB" id="A0A423SC45"/>
<dbReference type="Pfam" id="PF09637">
    <property type="entry name" value="Med18"/>
    <property type="match status" value="1"/>
</dbReference>
<keyword evidence="9" id="KW-1185">Reference proteome</keyword>
<evidence type="ECO:0000256" key="1">
    <source>
        <dbReference type="ARBA" id="ARBA00004123"/>
    </source>
</evidence>
<comment type="subcellular location">
    <subcellularLocation>
        <location evidence="1 6">Nucleus</location>
    </subcellularLocation>
</comment>
<dbReference type="PANTHER" id="PTHR13321">
    <property type="entry name" value="MEDIATOR OF RNA POLYMERASE II TRANSCRIPTION, SUBUNIT 18"/>
    <property type="match status" value="1"/>
</dbReference>
<keyword evidence="5 6" id="KW-0539">Nucleus</keyword>
<comment type="subunit">
    <text evidence="6">Component of the Mediator complex.</text>
</comment>
<reference evidence="8 9" key="2">
    <citation type="submission" date="2019-01" db="EMBL/GenBank/DDBJ databases">
        <title>The decoding of complex shrimp genome reveals the adaptation for benthos swimmer, frequently molting mechanism and breeding impact on genome.</title>
        <authorList>
            <person name="Sun Y."/>
            <person name="Gao Y."/>
            <person name="Yu Y."/>
        </authorList>
    </citation>
    <scope>NUCLEOTIDE SEQUENCE [LARGE SCALE GENOMIC DNA]</scope>
    <source>
        <tissue evidence="8">Muscle</tissue>
    </source>
</reference>